<keyword evidence="2 7" id="KW-0813">Transport</keyword>
<feature type="domain" description="ABC transmembrane type-1" evidence="8">
    <location>
        <begin position="76"/>
        <end position="269"/>
    </location>
</feature>
<gene>
    <name evidence="9" type="ORF">ETP43_03490</name>
</gene>
<comment type="caution">
    <text evidence="9">The sequence shown here is derived from an EMBL/GenBank/DDBJ whole genome shotgun (WGS) entry which is preliminary data.</text>
</comment>
<dbReference type="PROSITE" id="PS50928">
    <property type="entry name" value="ABC_TM1"/>
    <property type="match status" value="1"/>
</dbReference>
<reference evidence="9 10" key="1">
    <citation type="submission" date="2019-01" db="EMBL/GenBank/DDBJ databases">
        <title>Blautia sp. nov. KGMB01111 isolated human feces.</title>
        <authorList>
            <person name="Park J.-E."/>
            <person name="Kim J.-S."/>
            <person name="Park S.-H."/>
        </authorList>
    </citation>
    <scope>NUCLEOTIDE SEQUENCE [LARGE SCALE GENOMIC DNA]</scope>
    <source>
        <strain evidence="9 10">KGMB01111</strain>
    </source>
</reference>
<dbReference type="InterPro" id="IPR000515">
    <property type="entry name" value="MetI-like"/>
</dbReference>
<dbReference type="Gene3D" id="1.10.3720.10">
    <property type="entry name" value="MetI-like"/>
    <property type="match status" value="1"/>
</dbReference>
<evidence type="ECO:0000256" key="2">
    <source>
        <dbReference type="ARBA" id="ARBA00022448"/>
    </source>
</evidence>
<evidence type="ECO:0000256" key="6">
    <source>
        <dbReference type="ARBA" id="ARBA00023136"/>
    </source>
</evidence>
<dbReference type="InterPro" id="IPR035906">
    <property type="entry name" value="MetI-like_sf"/>
</dbReference>
<organism evidence="9 10">
    <name type="scientific">Blautia faecicola</name>
    <dbReference type="NCBI Taxonomy" id="2509240"/>
    <lineage>
        <taxon>Bacteria</taxon>
        <taxon>Bacillati</taxon>
        <taxon>Bacillota</taxon>
        <taxon>Clostridia</taxon>
        <taxon>Lachnospirales</taxon>
        <taxon>Lachnospiraceae</taxon>
        <taxon>Blautia</taxon>
    </lineage>
</organism>
<evidence type="ECO:0000313" key="10">
    <source>
        <dbReference type="Proteomes" id="UP000290106"/>
    </source>
</evidence>
<dbReference type="RefSeq" id="WP_022398573.1">
    <property type="nucleotide sequence ID" value="NZ_JBGKFY010000002.1"/>
</dbReference>
<dbReference type="AlphaFoldDB" id="A0A4Q1RFQ3"/>
<name>A0A4Q1RFQ3_9FIRM</name>
<feature type="transmembrane region" description="Helical" evidence="7">
    <location>
        <begin position="188"/>
        <end position="212"/>
    </location>
</feature>
<feature type="transmembrane region" description="Helical" evidence="7">
    <location>
        <begin position="148"/>
        <end position="168"/>
    </location>
</feature>
<evidence type="ECO:0000256" key="4">
    <source>
        <dbReference type="ARBA" id="ARBA00022692"/>
    </source>
</evidence>
<keyword evidence="6 7" id="KW-0472">Membrane</keyword>
<dbReference type="GO" id="GO:0005886">
    <property type="term" value="C:plasma membrane"/>
    <property type="evidence" value="ECO:0007669"/>
    <property type="project" value="UniProtKB-SubCell"/>
</dbReference>
<dbReference type="Proteomes" id="UP000290106">
    <property type="component" value="Unassembled WGS sequence"/>
</dbReference>
<keyword evidence="5 7" id="KW-1133">Transmembrane helix</keyword>
<feature type="transmembrane region" description="Helical" evidence="7">
    <location>
        <begin position="21"/>
        <end position="39"/>
    </location>
</feature>
<sequence>MEGQEKTVRGIKTFLKTLVTVVLFIIYMFPFYMIVLNAFKHKRDIIKMPLSWGGKKGFTTDNFVDAFQQMNFMNILKNSLIITCVSVFLIILFSSMAAYIFVRKAWKINQIIFMVMLFSMVIPFQVVMIPLISIYGGTFGILNHRATLIFMHLGFSVSMAVFMFHGFIKGGVPISLEEAAQIDGAGRLRTFFQIVFPLLKPTTATLVILYALSLWNDYLLPSLILTDKSLYTIPIATKLFQGTYSNDMDLLMAALVMAIIPVIILYVALQKYIIAGVVAGAVKS</sequence>
<evidence type="ECO:0000256" key="1">
    <source>
        <dbReference type="ARBA" id="ARBA00004651"/>
    </source>
</evidence>
<accession>A0A4Q1RFQ3</accession>
<evidence type="ECO:0000256" key="5">
    <source>
        <dbReference type="ARBA" id="ARBA00022989"/>
    </source>
</evidence>
<comment type="subcellular location">
    <subcellularLocation>
        <location evidence="1 7">Cell membrane</location>
        <topology evidence="1 7">Multi-pass membrane protein</topology>
    </subcellularLocation>
</comment>
<dbReference type="PANTHER" id="PTHR43744">
    <property type="entry name" value="ABC TRANSPORTER PERMEASE PROTEIN MG189-RELATED-RELATED"/>
    <property type="match status" value="1"/>
</dbReference>
<keyword evidence="10" id="KW-1185">Reference proteome</keyword>
<dbReference type="OrthoDB" id="9772609at2"/>
<dbReference type="Pfam" id="PF00528">
    <property type="entry name" value="BPD_transp_1"/>
    <property type="match status" value="1"/>
</dbReference>
<keyword evidence="4 7" id="KW-0812">Transmembrane</keyword>
<dbReference type="PANTHER" id="PTHR43744:SF12">
    <property type="entry name" value="ABC TRANSPORTER PERMEASE PROTEIN MG189-RELATED"/>
    <property type="match status" value="1"/>
</dbReference>
<evidence type="ECO:0000256" key="7">
    <source>
        <dbReference type="RuleBase" id="RU363032"/>
    </source>
</evidence>
<evidence type="ECO:0000259" key="8">
    <source>
        <dbReference type="PROSITE" id="PS50928"/>
    </source>
</evidence>
<feature type="transmembrane region" description="Helical" evidence="7">
    <location>
        <begin position="111"/>
        <end position="136"/>
    </location>
</feature>
<evidence type="ECO:0000256" key="3">
    <source>
        <dbReference type="ARBA" id="ARBA00022475"/>
    </source>
</evidence>
<feature type="transmembrane region" description="Helical" evidence="7">
    <location>
        <begin position="250"/>
        <end position="269"/>
    </location>
</feature>
<comment type="similarity">
    <text evidence="7">Belongs to the binding-protein-dependent transport system permease family.</text>
</comment>
<dbReference type="SUPFAM" id="SSF161098">
    <property type="entry name" value="MetI-like"/>
    <property type="match status" value="1"/>
</dbReference>
<feature type="transmembrane region" description="Helical" evidence="7">
    <location>
        <begin position="80"/>
        <end position="102"/>
    </location>
</feature>
<protein>
    <submittedName>
        <fullName evidence="9">Carbohydrate ABC transporter permease</fullName>
    </submittedName>
</protein>
<dbReference type="CDD" id="cd06261">
    <property type="entry name" value="TM_PBP2"/>
    <property type="match status" value="1"/>
</dbReference>
<dbReference type="GO" id="GO:0055085">
    <property type="term" value="P:transmembrane transport"/>
    <property type="evidence" value="ECO:0007669"/>
    <property type="project" value="InterPro"/>
</dbReference>
<dbReference type="EMBL" id="SDKC01000001">
    <property type="protein sequence ID" value="RXS74378.1"/>
    <property type="molecule type" value="Genomic_DNA"/>
</dbReference>
<proteinExistence type="inferred from homology"/>
<keyword evidence="3" id="KW-1003">Cell membrane</keyword>
<evidence type="ECO:0000313" key="9">
    <source>
        <dbReference type="EMBL" id="RXS74378.1"/>
    </source>
</evidence>